<evidence type="ECO:0000313" key="1">
    <source>
        <dbReference type="Proteomes" id="UP000887580"/>
    </source>
</evidence>
<sequence length="515" mass="59602">MEPSTIFWSLFTINWLIWLFEQYLAWRQYQVHLKNEKRPSLLSNLMTKRNYARARLYKLDRDRYGFVTDIFNQVQTTIFVFGGLMPLLWNYCGNYTTNEIFVFGGLMPLLWNYCGNYTTNEILQSIYFVLFLTVVDVVISFPFSYYDTFIIEQKHGFNQQTFGFFLKDKAKKIVLNLTFGFFLKDKAKKIVLNLVLTLPILSGIIWLVQWGGEYFFFYLWLFISAIIFVMMTIYPEFIAPLFDKYVPLPDGELKQKIEALAKKVGFPLTKLYVVQGSKRSSHSNAYMYGFWNNKRIVLYDTLLAPETIVELFGESEKKEEPTQENLPVIDVSDSDEEIDTNNAKNRTKKGMTDDEVVAVLGHELGHWKMHHTVIHIVIAELNLFLSLYIFGSLYKNDTLFEAFGFHGQHPTLIGFLLVFQLALAIYNEIAGVAQSFLSRHMEFSADRFSADLGYADTLSNSLIKLGVDNLSLPVDDPLYSAVHHSHPPIPERVKVLEKLKNERVEISETTDLGSE</sequence>
<reference evidence="2" key="1">
    <citation type="submission" date="2022-11" db="UniProtKB">
        <authorList>
            <consortium name="WormBaseParasite"/>
        </authorList>
    </citation>
    <scope>IDENTIFICATION</scope>
</reference>
<protein>
    <submittedName>
        <fullName evidence="2">CAAX prenyl protease</fullName>
    </submittedName>
</protein>
<name>A0AC35GWH4_9BILA</name>
<accession>A0AC35GWH4</accession>
<dbReference type="Proteomes" id="UP000887580">
    <property type="component" value="Unplaced"/>
</dbReference>
<proteinExistence type="predicted"/>
<dbReference type="WBParaSite" id="PS1159_v2.g9242.t4">
    <property type="protein sequence ID" value="PS1159_v2.g9242.t4"/>
    <property type="gene ID" value="PS1159_v2.g9242"/>
</dbReference>
<evidence type="ECO:0000313" key="2">
    <source>
        <dbReference type="WBParaSite" id="PS1159_v2.g9242.t4"/>
    </source>
</evidence>
<organism evidence="1 2">
    <name type="scientific">Panagrolaimus sp. PS1159</name>
    <dbReference type="NCBI Taxonomy" id="55785"/>
    <lineage>
        <taxon>Eukaryota</taxon>
        <taxon>Metazoa</taxon>
        <taxon>Ecdysozoa</taxon>
        <taxon>Nematoda</taxon>
        <taxon>Chromadorea</taxon>
        <taxon>Rhabditida</taxon>
        <taxon>Tylenchina</taxon>
        <taxon>Panagrolaimomorpha</taxon>
        <taxon>Panagrolaimoidea</taxon>
        <taxon>Panagrolaimidae</taxon>
        <taxon>Panagrolaimus</taxon>
    </lineage>
</organism>